<accession>A0A4P9X4L8</accession>
<feature type="repeat" description="WD" evidence="8">
    <location>
        <begin position="324"/>
        <end position="355"/>
    </location>
</feature>
<dbReference type="AlphaFoldDB" id="A0A4P9X4L8"/>
<evidence type="ECO:0000256" key="7">
    <source>
        <dbReference type="ARBA" id="ARBA00026154"/>
    </source>
</evidence>
<dbReference type="PROSITE" id="PS50082">
    <property type="entry name" value="WD_REPEATS_2"/>
    <property type="match status" value="6"/>
</dbReference>
<evidence type="ECO:0000313" key="10">
    <source>
        <dbReference type="EMBL" id="RKP00028.1"/>
    </source>
</evidence>
<dbReference type="InterPro" id="IPR045245">
    <property type="entry name" value="Pfs2-like"/>
</dbReference>
<dbReference type="Proteomes" id="UP000274922">
    <property type="component" value="Unassembled WGS sequence"/>
</dbReference>
<dbReference type="InterPro" id="IPR020472">
    <property type="entry name" value="WD40_PAC1"/>
</dbReference>
<dbReference type="PANTHER" id="PTHR22836">
    <property type="entry name" value="WD40 REPEAT PROTEIN"/>
    <property type="match status" value="1"/>
</dbReference>
<name>A0A4P9X4L8_9FUNG</name>
<dbReference type="PANTHER" id="PTHR22836:SF0">
    <property type="entry name" value="PRE-MRNA 3' END PROCESSING PROTEIN WDR33"/>
    <property type="match status" value="1"/>
</dbReference>
<feature type="repeat" description="WD" evidence="8">
    <location>
        <begin position="114"/>
        <end position="146"/>
    </location>
</feature>
<keyword evidence="4" id="KW-0677">Repeat</keyword>
<keyword evidence="11" id="KW-1185">Reference proteome</keyword>
<keyword evidence="2 8" id="KW-0853">WD repeat</keyword>
<dbReference type="PRINTS" id="PR00320">
    <property type="entry name" value="GPROTEINBRPT"/>
</dbReference>
<feature type="region of interest" description="Disordered" evidence="9">
    <location>
        <begin position="408"/>
        <end position="429"/>
    </location>
</feature>
<organism evidence="10 11">
    <name type="scientific">Caulochytrium protostelioides</name>
    <dbReference type="NCBI Taxonomy" id="1555241"/>
    <lineage>
        <taxon>Eukaryota</taxon>
        <taxon>Fungi</taxon>
        <taxon>Fungi incertae sedis</taxon>
        <taxon>Chytridiomycota</taxon>
        <taxon>Chytridiomycota incertae sedis</taxon>
        <taxon>Chytridiomycetes</taxon>
        <taxon>Caulochytriales</taxon>
        <taxon>Caulochytriaceae</taxon>
        <taxon>Caulochytrium</taxon>
    </lineage>
</organism>
<keyword evidence="5" id="KW-0539">Nucleus</keyword>
<proteinExistence type="predicted"/>
<dbReference type="GO" id="GO:0005847">
    <property type="term" value="C:mRNA cleavage and polyadenylation specificity factor complex"/>
    <property type="evidence" value="ECO:0007669"/>
    <property type="project" value="TreeGrafter"/>
</dbReference>
<comment type="function">
    <text evidence="6">Required for 3'-end cleavage and polyadenylation of pre-mRNAs. Also involved in chromosome segregation where it has a role in chromosome attachment to the mitotic spindle.</text>
</comment>
<feature type="repeat" description="WD" evidence="8">
    <location>
        <begin position="239"/>
        <end position="280"/>
    </location>
</feature>
<evidence type="ECO:0000256" key="1">
    <source>
        <dbReference type="ARBA" id="ARBA00004123"/>
    </source>
</evidence>
<dbReference type="Gene3D" id="2.130.10.10">
    <property type="entry name" value="YVTN repeat-like/Quinoprotein amine dehydrogenase"/>
    <property type="match status" value="3"/>
</dbReference>
<evidence type="ECO:0000256" key="4">
    <source>
        <dbReference type="ARBA" id="ARBA00022737"/>
    </source>
</evidence>
<evidence type="ECO:0000256" key="3">
    <source>
        <dbReference type="ARBA" id="ARBA00022664"/>
    </source>
</evidence>
<dbReference type="GO" id="GO:0031124">
    <property type="term" value="P:mRNA 3'-end processing"/>
    <property type="evidence" value="ECO:0007669"/>
    <property type="project" value="InterPro"/>
</dbReference>
<dbReference type="CDD" id="cd00200">
    <property type="entry name" value="WD40"/>
    <property type="match status" value="1"/>
</dbReference>
<dbReference type="InterPro" id="IPR036322">
    <property type="entry name" value="WD40_repeat_dom_sf"/>
</dbReference>
<dbReference type="STRING" id="1555241.A0A4P9X4L8"/>
<dbReference type="SMART" id="SM00320">
    <property type="entry name" value="WD40"/>
    <property type="match status" value="7"/>
</dbReference>
<reference evidence="11" key="1">
    <citation type="journal article" date="2018" name="Nat. Microbiol.">
        <title>Leveraging single-cell genomics to expand the fungal tree of life.</title>
        <authorList>
            <person name="Ahrendt S.R."/>
            <person name="Quandt C.A."/>
            <person name="Ciobanu D."/>
            <person name="Clum A."/>
            <person name="Salamov A."/>
            <person name="Andreopoulos B."/>
            <person name="Cheng J.F."/>
            <person name="Woyke T."/>
            <person name="Pelin A."/>
            <person name="Henrissat B."/>
            <person name="Reynolds N.K."/>
            <person name="Benny G.L."/>
            <person name="Smith M.E."/>
            <person name="James T.Y."/>
            <person name="Grigoriev I.V."/>
        </authorList>
    </citation>
    <scope>NUCLEOTIDE SEQUENCE [LARGE SCALE GENOMIC DNA]</scope>
    <source>
        <strain evidence="11">ATCC 52028</strain>
    </source>
</reference>
<dbReference type="InterPro" id="IPR015943">
    <property type="entry name" value="WD40/YVTN_repeat-like_dom_sf"/>
</dbReference>
<protein>
    <recommendedName>
        <fullName evidence="7">Polyadenylation factor subunit 2</fullName>
    </recommendedName>
</protein>
<dbReference type="InterPro" id="IPR001680">
    <property type="entry name" value="WD40_rpt"/>
</dbReference>
<dbReference type="EMBL" id="ML014240">
    <property type="protein sequence ID" value="RKP00028.1"/>
    <property type="molecule type" value="Genomic_DNA"/>
</dbReference>
<evidence type="ECO:0000256" key="6">
    <source>
        <dbReference type="ARBA" id="ARBA00025498"/>
    </source>
</evidence>
<gene>
    <name evidence="10" type="ORF">CXG81DRAFT_13715</name>
</gene>
<dbReference type="Pfam" id="PF00400">
    <property type="entry name" value="WD40"/>
    <property type="match status" value="6"/>
</dbReference>
<evidence type="ECO:0000256" key="9">
    <source>
        <dbReference type="SAM" id="MobiDB-lite"/>
    </source>
</evidence>
<evidence type="ECO:0000256" key="8">
    <source>
        <dbReference type="PROSITE-ProRule" id="PRU00221"/>
    </source>
</evidence>
<dbReference type="SUPFAM" id="SSF50978">
    <property type="entry name" value="WD40 repeat-like"/>
    <property type="match status" value="1"/>
</dbReference>
<dbReference type="OrthoDB" id="16717at2759"/>
<keyword evidence="3" id="KW-0507">mRNA processing</keyword>
<dbReference type="PROSITE" id="PS50294">
    <property type="entry name" value="WD_REPEATS_REGION"/>
    <property type="match status" value="5"/>
</dbReference>
<dbReference type="FunFam" id="2.130.10.10:FF:000069">
    <property type="entry name" value="WD repeat domain 33"/>
    <property type="match status" value="1"/>
</dbReference>
<comment type="subcellular location">
    <subcellularLocation>
        <location evidence="1">Nucleus</location>
    </subcellularLocation>
</comment>
<sequence length="429" mass="46672">MDKVKKRNAQRRTLDPNSGIIRYLGIRRYTRDVRDLGLVLPDPSFVINMLPPGASVDNIATAVCTRYVHTSTNKSKCTIHAARWTPDGRRLLTGAATGEFTLWNGLTFNFESIMQAHDGPIRAMRWSHNDVWLLSGDDTGTVKYWQSNMNNLKMVQAHREPIMDIAFSPNDSRFATASDDSTIKIWGFADSNEERTLTGHGWDVKCLDWHPTKGLLASGSKDNLVKLWDPKTGAVLSTLHGHHSTVTGITWNRNGHWLATSSRDQMVRVFDVRTLKEMASFRGSKEISCVAWHPVHEALFSSGGADGSLMFWDVHAPTALGGVEKAHDTNIATMDWHPLGHVLATGSNDHATRFWGRNRPGEGLVQRIPSRFQGMDDGYFGDGMAAAATAAAAAAPVAAARRSAAGAAGAGTGAITVTPSSTILPPPGP</sequence>
<evidence type="ECO:0000313" key="11">
    <source>
        <dbReference type="Proteomes" id="UP000274922"/>
    </source>
</evidence>
<evidence type="ECO:0000256" key="2">
    <source>
        <dbReference type="ARBA" id="ARBA00022574"/>
    </source>
</evidence>
<feature type="repeat" description="WD" evidence="8">
    <location>
        <begin position="287"/>
        <end position="314"/>
    </location>
</feature>
<feature type="repeat" description="WD" evidence="8">
    <location>
        <begin position="155"/>
        <end position="196"/>
    </location>
</feature>
<evidence type="ECO:0000256" key="5">
    <source>
        <dbReference type="ARBA" id="ARBA00023242"/>
    </source>
</evidence>
<feature type="repeat" description="WD" evidence="8">
    <location>
        <begin position="197"/>
        <end position="238"/>
    </location>
</feature>